<proteinExistence type="predicted"/>
<reference evidence="3" key="1">
    <citation type="submission" date="2022-11" db="UniProtKB">
        <authorList>
            <consortium name="WormBaseParasite"/>
        </authorList>
    </citation>
    <scope>IDENTIFICATION</scope>
</reference>
<evidence type="ECO:0000259" key="1">
    <source>
        <dbReference type="PROSITE" id="PS50181"/>
    </source>
</evidence>
<dbReference type="AlphaFoldDB" id="A0A914LFD7"/>
<dbReference type="Proteomes" id="UP000887563">
    <property type="component" value="Unplaced"/>
</dbReference>
<dbReference type="InterPro" id="IPR001810">
    <property type="entry name" value="F-box_dom"/>
</dbReference>
<name>A0A914LFD7_MELIC</name>
<keyword evidence="2" id="KW-1185">Reference proteome</keyword>
<dbReference type="PROSITE" id="PS50181">
    <property type="entry name" value="FBOX"/>
    <property type="match status" value="1"/>
</dbReference>
<sequence length="167" mass="20229">MYFLPSEVQLDILKYFNFTQLLPIQQTNIYFNNLITKYEGKLARKKEDQIGFVFFVQESYLNKYEFYKPEPRLYEFKLSEQLEEKWKLAIEKSIPMFLKCDDDDDNSINIVAVSLYRSGPLWGFLDFNLPNYPKNVEEMKIARYLFQQIFKCFFRLATFDSVMYKRT</sequence>
<dbReference type="WBParaSite" id="Minc3s00479g13031">
    <property type="protein sequence ID" value="Minc3s00479g13031"/>
    <property type="gene ID" value="Minc3s00479g13031"/>
</dbReference>
<evidence type="ECO:0000313" key="2">
    <source>
        <dbReference type="Proteomes" id="UP000887563"/>
    </source>
</evidence>
<feature type="domain" description="F-box" evidence="1">
    <location>
        <begin position="1"/>
        <end position="46"/>
    </location>
</feature>
<evidence type="ECO:0000313" key="3">
    <source>
        <dbReference type="WBParaSite" id="Minc3s00479g13031"/>
    </source>
</evidence>
<protein>
    <submittedName>
        <fullName evidence="3">F-box domain-containing protein</fullName>
    </submittedName>
</protein>
<organism evidence="2 3">
    <name type="scientific">Meloidogyne incognita</name>
    <name type="common">Southern root-knot nematode worm</name>
    <name type="synonym">Oxyuris incognita</name>
    <dbReference type="NCBI Taxonomy" id="6306"/>
    <lineage>
        <taxon>Eukaryota</taxon>
        <taxon>Metazoa</taxon>
        <taxon>Ecdysozoa</taxon>
        <taxon>Nematoda</taxon>
        <taxon>Chromadorea</taxon>
        <taxon>Rhabditida</taxon>
        <taxon>Tylenchina</taxon>
        <taxon>Tylenchomorpha</taxon>
        <taxon>Tylenchoidea</taxon>
        <taxon>Meloidogynidae</taxon>
        <taxon>Meloidogyninae</taxon>
        <taxon>Meloidogyne</taxon>
        <taxon>Meloidogyne incognita group</taxon>
    </lineage>
</organism>
<accession>A0A914LFD7</accession>